<protein>
    <submittedName>
        <fullName evidence="1">Uncharacterized protein</fullName>
    </submittedName>
</protein>
<reference evidence="1 2" key="1">
    <citation type="journal article" date="2019" name="Commun. Biol.">
        <title>The bagworm genome reveals a unique fibroin gene that provides high tensile strength.</title>
        <authorList>
            <person name="Kono N."/>
            <person name="Nakamura H."/>
            <person name="Ohtoshi R."/>
            <person name="Tomita M."/>
            <person name="Numata K."/>
            <person name="Arakawa K."/>
        </authorList>
    </citation>
    <scope>NUCLEOTIDE SEQUENCE [LARGE SCALE GENOMIC DNA]</scope>
</reference>
<gene>
    <name evidence="1" type="ORF">EVAR_53059_1</name>
</gene>
<proteinExistence type="predicted"/>
<keyword evidence="2" id="KW-1185">Reference proteome</keyword>
<sequence length="121" mass="13629">MDFRRTLTNFSVTGLAVLGGDKTGPPAEARKCPQPVHEVARSEITDIKYETQTQCRSIVIVMFARVVRARRAARAESQVQSMGAHGLGVPSNHWIFRCDHGEDAIMRSALRVRQTKIRIRR</sequence>
<organism evidence="1 2">
    <name type="scientific">Eumeta variegata</name>
    <name type="common">Bagworm moth</name>
    <name type="synonym">Eumeta japonica</name>
    <dbReference type="NCBI Taxonomy" id="151549"/>
    <lineage>
        <taxon>Eukaryota</taxon>
        <taxon>Metazoa</taxon>
        <taxon>Ecdysozoa</taxon>
        <taxon>Arthropoda</taxon>
        <taxon>Hexapoda</taxon>
        <taxon>Insecta</taxon>
        <taxon>Pterygota</taxon>
        <taxon>Neoptera</taxon>
        <taxon>Endopterygota</taxon>
        <taxon>Lepidoptera</taxon>
        <taxon>Glossata</taxon>
        <taxon>Ditrysia</taxon>
        <taxon>Tineoidea</taxon>
        <taxon>Psychidae</taxon>
        <taxon>Oiketicinae</taxon>
        <taxon>Eumeta</taxon>
    </lineage>
</organism>
<dbReference type="EMBL" id="BGZK01001404">
    <property type="protein sequence ID" value="GBP79193.1"/>
    <property type="molecule type" value="Genomic_DNA"/>
</dbReference>
<accession>A0A4C1YW45</accession>
<dbReference type="AlphaFoldDB" id="A0A4C1YW45"/>
<comment type="caution">
    <text evidence="1">The sequence shown here is derived from an EMBL/GenBank/DDBJ whole genome shotgun (WGS) entry which is preliminary data.</text>
</comment>
<evidence type="ECO:0000313" key="2">
    <source>
        <dbReference type="Proteomes" id="UP000299102"/>
    </source>
</evidence>
<evidence type="ECO:0000313" key="1">
    <source>
        <dbReference type="EMBL" id="GBP79193.1"/>
    </source>
</evidence>
<name>A0A4C1YW45_EUMVA</name>
<dbReference type="Proteomes" id="UP000299102">
    <property type="component" value="Unassembled WGS sequence"/>
</dbReference>